<evidence type="ECO:0000256" key="5">
    <source>
        <dbReference type="ARBA" id="ARBA00012267"/>
    </source>
</evidence>
<evidence type="ECO:0000256" key="15">
    <source>
        <dbReference type="ARBA" id="ARBA00049334"/>
    </source>
</evidence>
<evidence type="ECO:0000259" key="16">
    <source>
        <dbReference type="Pfam" id="PF02668"/>
    </source>
</evidence>
<evidence type="ECO:0000256" key="1">
    <source>
        <dbReference type="ARBA" id="ARBA00001954"/>
    </source>
</evidence>
<dbReference type="PANTHER" id="PTHR10696">
    <property type="entry name" value="GAMMA-BUTYROBETAINE HYDROXYLASE-RELATED"/>
    <property type="match status" value="1"/>
</dbReference>
<feature type="domain" description="Gamma-butyrobetaine hydroxylase-like N-terminal" evidence="17">
    <location>
        <begin position="13"/>
        <end position="70"/>
    </location>
</feature>
<proteinExistence type="inferred from homology"/>
<dbReference type="GO" id="GO:0046872">
    <property type="term" value="F:metal ion binding"/>
    <property type="evidence" value="ECO:0007669"/>
    <property type="project" value="UniProtKB-KW"/>
</dbReference>
<comment type="similarity">
    <text evidence="4">Belongs to the gamma-BBH/TMLD family.</text>
</comment>
<dbReference type="InterPro" id="IPR003819">
    <property type="entry name" value="TauD/TfdA-like"/>
</dbReference>
<comment type="pathway">
    <text evidence="3">Amine and polyamine biosynthesis; carnitine biosynthesis.</text>
</comment>
<dbReference type="SUPFAM" id="SSF51197">
    <property type="entry name" value="Clavaminate synthase-like"/>
    <property type="match status" value="1"/>
</dbReference>
<comment type="cofactor">
    <cofactor evidence="1">
        <name>Fe(2+)</name>
        <dbReference type="ChEBI" id="CHEBI:29033"/>
    </cofactor>
</comment>
<keyword evidence="9" id="KW-0560">Oxidoreductase</keyword>
<sequence length="291" mass="33831">MTRKEGYSFIKLDSCRCRKCVNQDTMQKTFDTFSIPKDITPAKVTTEKEGLHIKWASEDGHESFYPWEWIFKNKYELVQNTISENQKVWGSEIASDPPSVHYDEIMANDSGVGKWTDKISYTLWYLAFELWKIYALTFLGGFYDFTSDLTMKDTAYTSQALAAHTDTAYFTDPAGLQMFHLLSHTEGTGGKSLLIDGFKAAQTLEREDEEAAHWYDAARKFDEILKRKDMEYWAQLEPGRPLIFDNWRVLHGRSAFTGKRRICGGYINHDDYHSRWLNTNFSRSEVLDYTT</sequence>
<gene>
    <name evidence="18" type="ORF">M7I_1395</name>
</gene>
<evidence type="ECO:0000259" key="17">
    <source>
        <dbReference type="Pfam" id="PF06155"/>
    </source>
</evidence>
<evidence type="ECO:0000256" key="11">
    <source>
        <dbReference type="ARBA" id="ARBA00030363"/>
    </source>
</evidence>
<dbReference type="EMBL" id="AGUE01000021">
    <property type="protein sequence ID" value="EHL02601.1"/>
    <property type="molecule type" value="Genomic_DNA"/>
</dbReference>
<name>H0EFY7_GLAL7</name>
<comment type="function">
    <text evidence="14">Converts trimethyllysine (TML) into hydroxytrimethyllysine (HTML).</text>
</comment>
<comment type="cofactor">
    <cofactor evidence="2">
        <name>L-ascorbate</name>
        <dbReference type="ChEBI" id="CHEBI:38290"/>
    </cofactor>
</comment>
<dbReference type="InterPro" id="IPR038492">
    <property type="entry name" value="GBBH-like_N_sf"/>
</dbReference>
<dbReference type="AlphaFoldDB" id="H0EFY7"/>
<evidence type="ECO:0000313" key="18">
    <source>
        <dbReference type="EMBL" id="EHL02601.1"/>
    </source>
</evidence>
<dbReference type="EC" id="1.14.11.8" evidence="5"/>
<dbReference type="Pfam" id="PF06155">
    <property type="entry name" value="GBBH-like_N"/>
    <property type="match status" value="1"/>
</dbReference>
<dbReference type="InParanoid" id="H0EFY7"/>
<reference evidence="18 19" key="1">
    <citation type="journal article" date="2012" name="Eukaryot. Cell">
        <title>Genome sequence of the fungus Glarea lozoyensis: the first genome sequence of a species from the Helotiaceae family.</title>
        <authorList>
            <person name="Youssar L."/>
            <person name="Gruening B.A."/>
            <person name="Erxleben A."/>
            <person name="Guenther S."/>
            <person name="Huettel W."/>
        </authorList>
    </citation>
    <scope>NUCLEOTIDE SEQUENCE [LARGE SCALE GENOMIC DNA]</scope>
    <source>
        <strain evidence="19">ATCC 74030 / MF5533</strain>
    </source>
</reference>
<comment type="catalytic activity">
    <reaction evidence="15">
        <text>N(6),N(6),N(6)-trimethyl-L-lysine + 2-oxoglutarate + O2 = (3S)-3-hydroxy-N(6),N(6),N(6)-trimethyl-L-lysine + succinate + CO2</text>
        <dbReference type="Rhea" id="RHEA:14181"/>
        <dbReference type="ChEBI" id="CHEBI:15379"/>
        <dbReference type="ChEBI" id="CHEBI:16526"/>
        <dbReference type="ChEBI" id="CHEBI:16810"/>
        <dbReference type="ChEBI" id="CHEBI:30031"/>
        <dbReference type="ChEBI" id="CHEBI:58100"/>
        <dbReference type="ChEBI" id="CHEBI:141499"/>
        <dbReference type="EC" id="1.14.11.8"/>
    </reaction>
</comment>
<keyword evidence="10" id="KW-0408">Iron</keyword>
<keyword evidence="6" id="KW-0479">Metal-binding</keyword>
<evidence type="ECO:0000256" key="9">
    <source>
        <dbReference type="ARBA" id="ARBA00023002"/>
    </source>
</evidence>
<keyword evidence="8 18" id="KW-0223">Dioxygenase</keyword>
<evidence type="ECO:0000313" key="19">
    <source>
        <dbReference type="Proteomes" id="UP000005446"/>
    </source>
</evidence>
<dbReference type="InterPro" id="IPR042098">
    <property type="entry name" value="TauD-like_sf"/>
</dbReference>
<dbReference type="GO" id="GO:0005739">
    <property type="term" value="C:mitochondrion"/>
    <property type="evidence" value="ECO:0007669"/>
    <property type="project" value="TreeGrafter"/>
</dbReference>
<evidence type="ECO:0000256" key="10">
    <source>
        <dbReference type="ARBA" id="ARBA00023004"/>
    </source>
</evidence>
<keyword evidence="19" id="KW-1185">Reference proteome</keyword>
<evidence type="ECO:0000256" key="6">
    <source>
        <dbReference type="ARBA" id="ARBA00022723"/>
    </source>
</evidence>
<evidence type="ECO:0000256" key="12">
    <source>
        <dbReference type="ARBA" id="ARBA00031778"/>
    </source>
</evidence>
<dbReference type="HOGENOM" id="CLU_021859_2_0_1"/>
<evidence type="ECO:0000256" key="3">
    <source>
        <dbReference type="ARBA" id="ARBA00005022"/>
    </source>
</evidence>
<feature type="domain" description="TauD/TfdA-like" evidence="16">
    <location>
        <begin position="211"/>
        <end position="265"/>
    </location>
</feature>
<dbReference type="Proteomes" id="UP000005446">
    <property type="component" value="Unassembled WGS sequence"/>
</dbReference>
<accession>H0EFY7</accession>
<evidence type="ECO:0000256" key="7">
    <source>
        <dbReference type="ARBA" id="ARBA00022873"/>
    </source>
</evidence>
<dbReference type="GO" id="GO:0050353">
    <property type="term" value="F:trimethyllysine dioxygenase activity"/>
    <property type="evidence" value="ECO:0007669"/>
    <property type="project" value="UniProtKB-EC"/>
</dbReference>
<dbReference type="InterPro" id="IPR050411">
    <property type="entry name" value="AlphaKG_dependent_hydroxylases"/>
</dbReference>
<dbReference type="OrthoDB" id="408743at2759"/>
<organism evidence="18 19">
    <name type="scientific">Glarea lozoyensis (strain ATCC 74030 / MF5533)</name>
    <dbReference type="NCBI Taxonomy" id="1104152"/>
    <lineage>
        <taxon>Eukaryota</taxon>
        <taxon>Fungi</taxon>
        <taxon>Dikarya</taxon>
        <taxon>Ascomycota</taxon>
        <taxon>Pezizomycotina</taxon>
        <taxon>Leotiomycetes</taxon>
        <taxon>Helotiales</taxon>
        <taxon>Helotiaceae</taxon>
        <taxon>Glarea</taxon>
    </lineage>
</organism>
<dbReference type="Gene3D" id="3.30.2020.30">
    <property type="match status" value="1"/>
</dbReference>
<comment type="caution">
    <text evidence="18">The sequence shown here is derived from an EMBL/GenBank/DDBJ whole genome shotgun (WGS) entry which is preliminary data.</text>
</comment>
<protein>
    <recommendedName>
        <fullName evidence="5">trimethyllysine dioxygenase</fullName>
        <ecNumber evidence="5">1.14.11.8</ecNumber>
    </recommendedName>
    <alternativeName>
        <fullName evidence="12">Epsilon-trimethyllysine 2-oxoglutarate dioxygenase</fullName>
    </alternativeName>
    <alternativeName>
        <fullName evidence="11">TML hydroxylase</fullName>
    </alternativeName>
    <alternativeName>
        <fullName evidence="13">TML-alpha-ketoglutarate dioxygenase</fullName>
    </alternativeName>
</protein>
<keyword evidence="7" id="KW-0124">Carnitine biosynthesis</keyword>
<evidence type="ECO:0000256" key="4">
    <source>
        <dbReference type="ARBA" id="ARBA00008654"/>
    </source>
</evidence>
<dbReference type="PANTHER" id="PTHR10696:SF51">
    <property type="entry name" value="TRIMETHYLLYSINE DIOXYGENASE, MITOCHONDRIAL"/>
    <property type="match status" value="1"/>
</dbReference>
<dbReference type="GO" id="GO:0045329">
    <property type="term" value="P:carnitine biosynthetic process"/>
    <property type="evidence" value="ECO:0007669"/>
    <property type="project" value="UniProtKB-KW"/>
</dbReference>
<dbReference type="InterPro" id="IPR010376">
    <property type="entry name" value="GBBH-like_N"/>
</dbReference>
<dbReference type="Pfam" id="PF02668">
    <property type="entry name" value="TauD"/>
    <property type="match status" value="1"/>
</dbReference>
<evidence type="ECO:0000256" key="2">
    <source>
        <dbReference type="ARBA" id="ARBA00001961"/>
    </source>
</evidence>
<dbReference type="Gene3D" id="3.60.130.10">
    <property type="entry name" value="Clavaminate synthase-like"/>
    <property type="match status" value="2"/>
</dbReference>
<evidence type="ECO:0000256" key="13">
    <source>
        <dbReference type="ARBA" id="ARBA00032283"/>
    </source>
</evidence>
<evidence type="ECO:0000256" key="8">
    <source>
        <dbReference type="ARBA" id="ARBA00022964"/>
    </source>
</evidence>
<evidence type="ECO:0000256" key="14">
    <source>
        <dbReference type="ARBA" id="ARBA00046008"/>
    </source>
</evidence>